<name>A0A6G2CJA1_9FIRM</name>
<dbReference type="PANTHER" id="PTHR42252">
    <property type="entry name" value="DUF5616 DOMAIN-CONTAINING PROTEIN"/>
    <property type="match status" value="1"/>
</dbReference>
<gene>
    <name evidence="3" type="ORF">GMA64_05750</name>
</gene>
<dbReference type="Pfam" id="PF18481">
    <property type="entry name" value="DUF5616"/>
    <property type="match status" value="1"/>
</dbReference>
<dbReference type="InterPro" id="IPR041652">
    <property type="entry name" value="DUF5616"/>
</dbReference>
<dbReference type="AlphaFoldDB" id="A0A6G2CJA1"/>
<dbReference type="InterPro" id="IPR007368">
    <property type="entry name" value="DUF434"/>
</dbReference>
<sequence length="232" mass="27063">MKKRGFDIHDTKWFSKTEQLRLKQAKEEIEWLLDRNYPILPVVKFVSDRYQFSNRQRDALKRCVCTQLQKESRISRRLSLSALNHQTIYIDGFNLIITLEVALSGGTLIRGRDEIIRDLAGLRGTYKLIEQTEEALRLIGQCLSSHHVNQVIFYLDEPVSNSRNLKYKILEFSKFWNFKTSVELVPNADLALQHHSHIISSDAIVLDSCLSYFNLSEDIIQRFIPDAFILTF</sequence>
<feature type="domain" description="DUF5616" evidence="2">
    <location>
        <begin position="81"/>
        <end position="217"/>
    </location>
</feature>
<feature type="domain" description="DUF434" evidence="1">
    <location>
        <begin position="21"/>
        <end position="74"/>
    </location>
</feature>
<evidence type="ECO:0000313" key="3">
    <source>
        <dbReference type="EMBL" id="MTL94023.1"/>
    </source>
</evidence>
<evidence type="ECO:0000259" key="2">
    <source>
        <dbReference type="Pfam" id="PF18481"/>
    </source>
</evidence>
<dbReference type="RefSeq" id="WP_129821554.1">
    <property type="nucleotide sequence ID" value="NZ_CP053187.1"/>
</dbReference>
<dbReference type="PANTHER" id="PTHR42252:SF1">
    <property type="entry name" value="DUF434 DOMAIN-CONTAINING PROTEIN"/>
    <property type="match status" value="1"/>
</dbReference>
<dbReference type="EMBL" id="WMQV01000009">
    <property type="protein sequence ID" value="MTL94023.1"/>
    <property type="molecule type" value="Genomic_DNA"/>
</dbReference>
<evidence type="ECO:0000259" key="1">
    <source>
        <dbReference type="Pfam" id="PF04256"/>
    </source>
</evidence>
<dbReference type="Pfam" id="PF04256">
    <property type="entry name" value="DUF434"/>
    <property type="match status" value="1"/>
</dbReference>
<protein>
    <submittedName>
        <fullName evidence="3">DUF434 domain-containing protein</fullName>
    </submittedName>
</protein>
<dbReference type="GeneID" id="60059465"/>
<accession>A0A6G2CJA1</accession>
<comment type="caution">
    <text evidence="3">The sequence shown here is derived from an EMBL/GenBank/DDBJ whole genome shotgun (WGS) entry which is preliminary data.</text>
</comment>
<proteinExistence type="predicted"/>
<reference evidence="3" key="1">
    <citation type="journal article" date="2019" name="Nat. Med.">
        <title>A library of human gut bacterial isolates paired with longitudinal multiomics data enables mechanistic microbiome research.</title>
        <authorList>
            <person name="Poyet M."/>
            <person name="Groussin M."/>
            <person name="Gibbons S.M."/>
            <person name="Avila-Pacheco J."/>
            <person name="Jiang X."/>
            <person name="Kearney S.M."/>
            <person name="Perrotta A.R."/>
            <person name="Berdy B."/>
            <person name="Zhao S."/>
            <person name="Lieberman T.D."/>
            <person name="Swanson P.K."/>
            <person name="Smith M."/>
            <person name="Roesemann S."/>
            <person name="Alexander J.E."/>
            <person name="Rich S.A."/>
            <person name="Livny J."/>
            <person name="Vlamakis H."/>
            <person name="Clish C."/>
            <person name="Bullock K."/>
            <person name="Deik A."/>
            <person name="Scott J."/>
            <person name="Pierce K.A."/>
            <person name="Xavier R.J."/>
            <person name="Alm E.J."/>
        </authorList>
    </citation>
    <scope>NUCLEOTIDE SEQUENCE</scope>
    <source>
        <strain evidence="3">BIOML-A179</strain>
    </source>
</reference>
<organism evidence="3">
    <name type="scientific">Turicibacter sanguinis</name>
    <dbReference type="NCBI Taxonomy" id="154288"/>
    <lineage>
        <taxon>Bacteria</taxon>
        <taxon>Bacillati</taxon>
        <taxon>Bacillota</taxon>
        <taxon>Erysipelotrichia</taxon>
        <taxon>Erysipelotrichales</taxon>
        <taxon>Turicibacteraceae</taxon>
        <taxon>Turicibacter</taxon>
    </lineage>
</organism>